<proteinExistence type="predicted"/>
<accession>A0A6G1QXW9</accession>
<keyword evidence="2" id="KW-1185">Reference proteome</keyword>
<sequence>MLSVCGFTSSNTAFVKNRNVADFGMEKHVIQWIGVSGECLSNSFYFVFAFSDPTLLKIQTLVMSCLNYCSDLLTG</sequence>
<protein>
    <submittedName>
        <fullName evidence="1">Uncharacterized protein</fullName>
    </submittedName>
</protein>
<dbReference type="EMBL" id="CM015712">
    <property type="protein sequence ID" value="KAF3706916.1"/>
    <property type="molecule type" value="Genomic_DNA"/>
</dbReference>
<reference evidence="1 2" key="1">
    <citation type="submission" date="2019-02" db="EMBL/GenBank/DDBJ databases">
        <title>Opniocepnalus argus genome.</title>
        <authorList>
            <person name="Zhou C."/>
            <person name="Xiao S."/>
        </authorList>
    </citation>
    <scope>NUCLEOTIDE SEQUENCE [LARGE SCALE GENOMIC DNA]</scope>
    <source>
        <strain evidence="1">OARG1902GOOAL</strain>
        <tissue evidence="1">Muscle</tissue>
    </source>
</reference>
<evidence type="ECO:0000313" key="2">
    <source>
        <dbReference type="Proteomes" id="UP000503349"/>
    </source>
</evidence>
<evidence type="ECO:0000313" key="1">
    <source>
        <dbReference type="EMBL" id="KAF3706916.1"/>
    </source>
</evidence>
<name>A0A6G1QXW9_CHAAH</name>
<dbReference type="Proteomes" id="UP000503349">
    <property type="component" value="Chromosome 1"/>
</dbReference>
<gene>
    <name evidence="1" type="ORF">EXN66_Car000087</name>
</gene>
<organism evidence="1 2">
    <name type="scientific">Channa argus</name>
    <name type="common">Northern snakehead</name>
    <name type="synonym">Ophicephalus argus</name>
    <dbReference type="NCBI Taxonomy" id="215402"/>
    <lineage>
        <taxon>Eukaryota</taxon>
        <taxon>Metazoa</taxon>
        <taxon>Chordata</taxon>
        <taxon>Craniata</taxon>
        <taxon>Vertebrata</taxon>
        <taxon>Euteleostomi</taxon>
        <taxon>Actinopterygii</taxon>
        <taxon>Neopterygii</taxon>
        <taxon>Teleostei</taxon>
        <taxon>Neoteleostei</taxon>
        <taxon>Acanthomorphata</taxon>
        <taxon>Anabantaria</taxon>
        <taxon>Anabantiformes</taxon>
        <taxon>Channoidei</taxon>
        <taxon>Channidae</taxon>
        <taxon>Channa</taxon>
    </lineage>
</organism>
<dbReference type="AlphaFoldDB" id="A0A6G1QXW9"/>
<reference evidence="2" key="2">
    <citation type="submission" date="2019-02" db="EMBL/GenBank/DDBJ databases">
        <title>Opniocepnalus argus Var Kimnra genome.</title>
        <authorList>
            <person name="Zhou C."/>
            <person name="Xiao S."/>
        </authorList>
    </citation>
    <scope>NUCLEOTIDE SEQUENCE [LARGE SCALE GENOMIC DNA]</scope>
</reference>